<evidence type="ECO:0000256" key="3">
    <source>
        <dbReference type="ARBA" id="ARBA00022605"/>
    </source>
</evidence>
<dbReference type="PANTHER" id="PTHR23133:SF2">
    <property type="entry name" value="IMIDAZOLEGLYCEROL-PHOSPHATE DEHYDRATASE"/>
    <property type="match status" value="1"/>
</dbReference>
<dbReference type="PROSITE" id="PS00955">
    <property type="entry name" value="IGP_DEHYDRATASE_2"/>
    <property type="match status" value="1"/>
</dbReference>
<name>A0A4R1GB84_9BACT</name>
<keyword evidence="4 6" id="KW-0368">Histidine biosynthesis</keyword>
<dbReference type="NCBIfam" id="NF002114">
    <property type="entry name" value="PRK00951.2-4"/>
    <property type="match status" value="1"/>
</dbReference>
<keyword evidence="9" id="KW-1185">Reference proteome</keyword>
<dbReference type="PROSITE" id="PS00954">
    <property type="entry name" value="IGP_DEHYDRATASE_1"/>
    <property type="match status" value="1"/>
</dbReference>
<dbReference type="UniPathway" id="UPA00031">
    <property type="reaction ID" value="UER00011"/>
</dbReference>
<dbReference type="InterPro" id="IPR038494">
    <property type="entry name" value="IGPD_sf"/>
</dbReference>
<proteinExistence type="inferred from homology"/>
<keyword evidence="5 6" id="KW-0456">Lyase</keyword>
<dbReference type="NCBIfam" id="NF002111">
    <property type="entry name" value="PRK00951.2-1"/>
    <property type="match status" value="1"/>
</dbReference>
<evidence type="ECO:0000256" key="1">
    <source>
        <dbReference type="ARBA" id="ARBA00005047"/>
    </source>
</evidence>
<dbReference type="EC" id="4.2.1.19" evidence="6 7"/>
<dbReference type="RefSeq" id="WP_132526952.1">
    <property type="nucleotide sequence ID" value="NZ_SMFV01000004.1"/>
</dbReference>
<dbReference type="EMBL" id="SMFV01000004">
    <property type="protein sequence ID" value="TCK03961.1"/>
    <property type="molecule type" value="Genomic_DNA"/>
</dbReference>
<dbReference type="Gene3D" id="3.30.230.40">
    <property type="entry name" value="Imidazole glycerol phosphate dehydratase, domain 1"/>
    <property type="match status" value="2"/>
</dbReference>
<dbReference type="InterPro" id="IPR000807">
    <property type="entry name" value="ImidazoleglycerolP_deHydtase"/>
</dbReference>
<evidence type="ECO:0000256" key="6">
    <source>
        <dbReference type="HAMAP-Rule" id="MF_00076"/>
    </source>
</evidence>
<dbReference type="PANTHER" id="PTHR23133">
    <property type="entry name" value="IMIDAZOLEGLYCEROL-PHOSPHATE DEHYDRATASE HIS7"/>
    <property type="match status" value="1"/>
</dbReference>
<accession>A0A4R1GB84</accession>
<dbReference type="GO" id="GO:0004424">
    <property type="term" value="F:imidazoleglycerol-phosphate dehydratase activity"/>
    <property type="evidence" value="ECO:0007669"/>
    <property type="project" value="UniProtKB-UniRule"/>
</dbReference>
<evidence type="ECO:0000313" key="8">
    <source>
        <dbReference type="EMBL" id="TCK03961.1"/>
    </source>
</evidence>
<organism evidence="8 9">
    <name type="scientific">Phorcysia thermohydrogeniphila</name>
    <dbReference type="NCBI Taxonomy" id="936138"/>
    <lineage>
        <taxon>Bacteria</taxon>
        <taxon>Pseudomonadati</taxon>
        <taxon>Aquificota</taxon>
        <taxon>Aquificia</taxon>
        <taxon>Desulfurobacteriales</taxon>
        <taxon>Desulfurobacteriaceae</taxon>
        <taxon>Phorcysia</taxon>
    </lineage>
</organism>
<dbReference type="HAMAP" id="MF_00076">
    <property type="entry name" value="HisB"/>
    <property type="match status" value="1"/>
</dbReference>
<evidence type="ECO:0000256" key="7">
    <source>
        <dbReference type="RuleBase" id="RU000599"/>
    </source>
</evidence>
<comment type="catalytic activity">
    <reaction evidence="6 7">
        <text>D-erythro-1-(imidazol-4-yl)glycerol 3-phosphate = 3-(imidazol-4-yl)-2-oxopropyl phosphate + H2O</text>
        <dbReference type="Rhea" id="RHEA:11040"/>
        <dbReference type="ChEBI" id="CHEBI:15377"/>
        <dbReference type="ChEBI" id="CHEBI:57766"/>
        <dbReference type="ChEBI" id="CHEBI:58278"/>
        <dbReference type="EC" id="4.2.1.19"/>
    </reaction>
</comment>
<sequence>MREATVKRVTKETEIEISINLDGSGKYEVETDIPFLTHMLELFSKHGLFDLKVKATGDVDVDHHHLIEDVGIVLGEAVKKALGDKRGINRYGFFTLPMDETLVSVAIDLSGRPYFVYKGFPEMATLMGIEFDLFREFWKSFAFSLSCNLHINCHYGLNLHHMAEGTFKCVARALRVAVEIDERAKGIPSTKGVL</sequence>
<evidence type="ECO:0000256" key="4">
    <source>
        <dbReference type="ARBA" id="ARBA00023102"/>
    </source>
</evidence>
<comment type="pathway">
    <text evidence="1 6 7">Amino-acid biosynthesis; L-histidine biosynthesis; L-histidine from 5-phospho-alpha-D-ribose 1-diphosphate: step 6/9.</text>
</comment>
<keyword evidence="3 6" id="KW-0028">Amino-acid biosynthesis</keyword>
<gene>
    <name evidence="6" type="primary">hisB</name>
    <name evidence="8" type="ORF">CLV27_1278</name>
</gene>
<comment type="similarity">
    <text evidence="6 7">Belongs to the imidazoleglycerol-phosphate dehydratase family.</text>
</comment>
<evidence type="ECO:0000313" key="9">
    <source>
        <dbReference type="Proteomes" id="UP000295777"/>
    </source>
</evidence>
<dbReference type="CDD" id="cd07914">
    <property type="entry name" value="IGPD"/>
    <property type="match status" value="1"/>
</dbReference>
<dbReference type="AlphaFoldDB" id="A0A4R1GB84"/>
<dbReference type="InterPro" id="IPR020565">
    <property type="entry name" value="ImidazoleglycerP_deHydtase_CS"/>
</dbReference>
<dbReference type="OrthoDB" id="9790411at2"/>
<dbReference type="SUPFAM" id="SSF54211">
    <property type="entry name" value="Ribosomal protein S5 domain 2-like"/>
    <property type="match status" value="2"/>
</dbReference>
<dbReference type="InterPro" id="IPR020568">
    <property type="entry name" value="Ribosomal_Su5_D2-typ_SF"/>
</dbReference>
<dbReference type="GO" id="GO:0000105">
    <property type="term" value="P:L-histidine biosynthetic process"/>
    <property type="evidence" value="ECO:0007669"/>
    <property type="project" value="UniProtKB-UniRule"/>
</dbReference>
<reference evidence="8 9" key="1">
    <citation type="submission" date="2019-03" db="EMBL/GenBank/DDBJ databases">
        <title>Genomic Encyclopedia of Archaeal and Bacterial Type Strains, Phase II (KMG-II): from individual species to whole genera.</title>
        <authorList>
            <person name="Goeker M."/>
        </authorList>
    </citation>
    <scope>NUCLEOTIDE SEQUENCE [LARGE SCALE GENOMIC DNA]</scope>
    <source>
        <strain evidence="8 9">DSM 24425</strain>
    </source>
</reference>
<dbReference type="Proteomes" id="UP000295777">
    <property type="component" value="Unassembled WGS sequence"/>
</dbReference>
<evidence type="ECO:0000256" key="5">
    <source>
        <dbReference type="ARBA" id="ARBA00023239"/>
    </source>
</evidence>
<comment type="caution">
    <text evidence="8">The sequence shown here is derived from an EMBL/GenBank/DDBJ whole genome shotgun (WGS) entry which is preliminary data.</text>
</comment>
<dbReference type="FunFam" id="3.30.230.40:FF:000001">
    <property type="entry name" value="Imidazoleglycerol-phosphate dehydratase HisB"/>
    <property type="match status" value="1"/>
</dbReference>
<evidence type="ECO:0000256" key="2">
    <source>
        <dbReference type="ARBA" id="ARBA00016664"/>
    </source>
</evidence>
<keyword evidence="6" id="KW-0963">Cytoplasm</keyword>
<dbReference type="Pfam" id="PF00475">
    <property type="entry name" value="IGPD"/>
    <property type="match status" value="1"/>
</dbReference>
<dbReference type="GO" id="GO:0005737">
    <property type="term" value="C:cytoplasm"/>
    <property type="evidence" value="ECO:0007669"/>
    <property type="project" value="UniProtKB-SubCell"/>
</dbReference>
<comment type="subcellular location">
    <subcellularLocation>
        <location evidence="6 7">Cytoplasm</location>
    </subcellularLocation>
</comment>
<dbReference type="FunFam" id="3.30.230.40:FF:000003">
    <property type="entry name" value="Imidazoleglycerol-phosphate dehydratase HisB"/>
    <property type="match status" value="1"/>
</dbReference>
<protein>
    <recommendedName>
        <fullName evidence="2 6">Imidazoleglycerol-phosphate dehydratase</fullName>
        <shortName evidence="6">IGPD</shortName>
        <ecNumber evidence="6 7">4.2.1.19</ecNumber>
    </recommendedName>
</protein>